<protein>
    <submittedName>
        <fullName evidence="2">Flagellar protein FlaG</fullName>
    </submittedName>
</protein>
<evidence type="ECO:0000313" key="2">
    <source>
        <dbReference type="EMBL" id="MDT8903914.1"/>
    </source>
</evidence>
<dbReference type="Gene3D" id="3.30.160.170">
    <property type="entry name" value="FlaG-like"/>
    <property type="match status" value="1"/>
</dbReference>
<keyword evidence="2" id="KW-0282">Flagellum</keyword>
<dbReference type="Pfam" id="PF03646">
    <property type="entry name" value="FlaG"/>
    <property type="match status" value="1"/>
</dbReference>
<dbReference type="Proteomes" id="UP001254848">
    <property type="component" value="Unassembled WGS sequence"/>
</dbReference>
<dbReference type="InterPro" id="IPR035924">
    <property type="entry name" value="FlaG-like_sf"/>
</dbReference>
<evidence type="ECO:0000313" key="3">
    <source>
        <dbReference type="Proteomes" id="UP001254848"/>
    </source>
</evidence>
<keyword evidence="2" id="KW-0966">Cell projection</keyword>
<gene>
    <name evidence="2" type="ORF">Q4T40_22000</name>
</gene>
<name>A0ABU3P4F3_9FIRM</name>
<accession>A0ABU3P4F3</accession>
<dbReference type="InterPro" id="IPR005186">
    <property type="entry name" value="FlaG"/>
</dbReference>
<dbReference type="PANTHER" id="PTHR37166">
    <property type="entry name" value="PROTEIN FLAG"/>
    <property type="match status" value="1"/>
</dbReference>
<dbReference type="SUPFAM" id="SSF160214">
    <property type="entry name" value="FlaG-like"/>
    <property type="match status" value="1"/>
</dbReference>
<dbReference type="RefSeq" id="WP_413782354.1">
    <property type="nucleotide sequence ID" value="NZ_JAUOZS010000001.1"/>
</dbReference>
<comment type="caution">
    <text evidence="2">The sequence shown here is derived from an EMBL/GenBank/DDBJ whole genome shotgun (WGS) entry which is preliminary data.</text>
</comment>
<sequence length="121" mass="13419">MEVNKINPAVLPDQGMSGAAVDAKVFKGNPDAQQKMPAKQSSPQEDPTPEEMENVTDAMNKFMESLNADLQFAIHEKTNRMMVRVVDVKTHKVLKEFPPHELLDTLAAISEYVGALLDKKV</sequence>
<proteinExistence type="predicted"/>
<dbReference type="EMBL" id="JAUOZS010000001">
    <property type="protein sequence ID" value="MDT8903914.1"/>
    <property type="molecule type" value="Genomic_DNA"/>
</dbReference>
<reference evidence="2 3" key="1">
    <citation type="submission" date="2023-07" db="EMBL/GenBank/DDBJ databases">
        <title>The novel representative of Negativicutes class, Anaeroselena agilis gen. nov. sp. nov.</title>
        <authorList>
            <person name="Prokofeva M.I."/>
            <person name="Elcheninov A.G."/>
            <person name="Klyukina A."/>
            <person name="Kublanov I.V."/>
            <person name="Frolov E.N."/>
            <person name="Podosokorskaya O.A."/>
        </authorList>
    </citation>
    <scope>NUCLEOTIDE SEQUENCE [LARGE SCALE GENOMIC DNA]</scope>
    <source>
        <strain evidence="2 3">4137-cl</strain>
    </source>
</reference>
<organism evidence="2 3">
    <name type="scientific">Anaeroselena agilis</name>
    <dbReference type="NCBI Taxonomy" id="3063788"/>
    <lineage>
        <taxon>Bacteria</taxon>
        <taxon>Bacillati</taxon>
        <taxon>Bacillota</taxon>
        <taxon>Negativicutes</taxon>
        <taxon>Acetonemataceae</taxon>
        <taxon>Anaeroselena</taxon>
    </lineage>
</organism>
<keyword evidence="3" id="KW-1185">Reference proteome</keyword>
<evidence type="ECO:0000256" key="1">
    <source>
        <dbReference type="SAM" id="MobiDB-lite"/>
    </source>
</evidence>
<dbReference type="PANTHER" id="PTHR37166:SF1">
    <property type="entry name" value="PROTEIN FLAG"/>
    <property type="match status" value="1"/>
</dbReference>
<keyword evidence="2" id="KW-0969">Cilium</keyword>
<feature type="region of interest" description="Disordered" evidence="1">
    <location>
        <begin position="26"/>
        <end position="52"/>
    </location>
</feature>